<accession>A0A6A7WBZ6</accession>
<dbReference type="AlphaFoldDB" id="A0A6A7WBZ6"/>
<dbReference type="OrthoDB" id="639802at2"/>
<comment type="caution">
    <text evidence="1">The sequence shown here is derived from an EMBL/GenBank/DDBJ whole genome shotgun (WGS) entry which is preliminary data.</text>
</comment>
<evidence type="ECO:0000313" key="2">
    <source>
        <dbReference type="Proteomes" id="UP000384372"/>
    </source>
</evidence>
<name>A0A6A7WBZ6_9BACT</name>
<organism evidence="1 2">
    <name type="scientific">Segatella copri</name>
    <dbReference type="NCBI Taxonomy" id="165179"/>
    <lineage>
        <taxon>Bacteria</taxon>
        <taxon>Pseudomonadati</taxon>
        <taxon>Bacteroidota</taxon>
        <taxon>Bacteroidia</taxon>
        <taxon>Bacteroidales</taxon>
        <taxon>Prevotellaceae</taxon>
        <taxon>Segatella</taxon>
    </lineage>
</organism>
<dbReference type="Proteomes" id="UP000384372">
    <property type="component" value="Unassembled WGS sequence"/>
</dbReference>
<proteinExistence type="predicted"/>
<dbReference type="EMBL" id="VZAD01000061">
    <property type="protein sequence ID" value="MQP11878.1"/>
    <property type="molecule type" value="Genomic_DNA"/>
</dbReference>
<sequence length="176" mass="20071">MLRKKSGNDLYLPSDCEFLSLDIESNLGIHIGATTLKRLLGFANDERTPHASTLEVLAKYLGYVHWEDVVNQEEKYSSDFDTPEDEIRAANLTVGDRVDITYLPDRHVVFEYVGDDYFVVVEREGNKLELGDRLQIQNFILHHPFYARNVYRGDECLGPYSAAVVSGIDTLKLIEK</sequence>
<evidence type="ECO:0000313" key="1">
    <source>
        <dbReference type="EMBL" id="MQP11878.1"/>
    </source>
</evidence>
<keyword evidence="2" id="KW-1185">Reference proteome</keyword>
<gene>
    <name evidence="1" type="ORF">F7D20_07905</name>
</gene>
<protein>
    <submittedName>
        <fullName evidence="1">Uncharacterized protein</fullName>
    </submittedName>
</protein>
<reference evidence="1 2" key="1">
    <citation type="submission" date="2019-09" db="EMBL/GenBank/DDBJ databases">
        <title>Distinct polysaccharide growth profiles of human intestinal Prevotella copri isolates.</title>
        <authorList>
            <person name="Fehlner-Peach H."/>
            <person name="Magnabosco C."/>
            <person name="Raghavan V."/>
            <person name="Scher J.U."/>
            <person name="Tett A."/>
            <person name="Cox L.M."/>
            <person name="Gottsegen C."/>
            <person name="Watters A."/>
            <person name="Wiltshire- Gordon J.D."/>
            <person name="Segata N."/>
            <person name="Bonneau R."/>
            <person name="Littman D.R."/>
        </authorList>
    </citation>
    <scope>NUCLEOTIDE SEQUENCE [LARGE SCALE GENOMIC DNA]</scope>
    <source>
        <strain evidence="2">iAQ1173</strain>
    </source>
</reference>